<comment type="caution">
    <text evidence="2">The sequence shown here is derived from an EMBL/GenBank/DDBJ whole genome shotgun (WGS) entry which is preliminary data.</text>
</comment>
<evidence type="ECO:0000313" key="2">
    <source>
        <dbReference type="EMBL" id="MBX0325997.1"/>
    </source>
</evidence>
<keyword evidence="1" id="KW-0812">Transmembrane</keyword>
<dbReference type="EMBL" id="RKLR01000026">
    <property type="protein sequence ID" value="MBX0325997.1"/>
    <property type="molecule type" value="Genomic_DNA"/>
</dbReference>
<keyword evidence="1" id="KW-1133">Transmembrane helix</keyword>
<dbReference type="GO" id="GO:0016301">
    <property type="term" value="F:kinase activity"/>
    <property type="evidence" value="ECO:0007669"/>
    <property type="project" value="UniProtKB-KW"/>
</dbReference>
<dbReference type="Proteomes" id="UP001430377">
    <property type="component" value="Unassembled WGS sequence"/>
</dbReference>
<feature type="transmembrane region" description="Helical" evidence="1">
    <location>
        <begin position="85"/>
        <end position="115"/>
    </location>
</feature>
<organism evidence="2 3">
    <name type="scientific">Haloarcula rubra</name>
    <dbReference type="NCBI Taxonomy" id="2487747"/>
    <lineage>
        <taxon>Archaea</taxon>
        <taxon>Methanobacteriati</taxon>
        <taxon>Methanobacteriota</taxon>
        <taxon>Stenosarchaea group</taxon>
        <taxon>Halobacteria</taxon>
        <taxon>Halobacteriales</taxon>
        <taxon>Haloarculaceae</taxon>
        <taxon>Haloarcula</taxon>
    </lineage>
</organism>
<keyword evidence="2" id="KW-0808">Transferase</keyword>
<feature type="transmembrane region" description="Helical" evidence="1">
    <location>
        <begin position="21"/>
        <end position="39"/>
    </location>
</feature>
<feature type="transmembrane region" description="Helical" evidence="1">
    <location>
        <begin position="45"/>
        <end position="73"/>
    </location>
</feature>
<keyword evidence="1" id="KW-0472">Membrane</keyword>
<accession>A0AAW4PXW6</accession>
<dbReference type="AlphaFoldDB" id="A0AAW4PXW6"/>
<evidence type="ECO:0000313" key="3">
    <source>
        <dbReference type="Proteomes" id="UP001430377"/>
    </source>
</evidence>
<keyword evidence="3" id="KW-1185">Reference proteome</keyword>
<evidence type="ECO:0000256" key="1">
    <source>
        <dbReference type="SAM" id="Phobius"/>
    </source>
</evidence>
<feature type="transmembrane region" description="Helical" evidence="1">
    <location>
        <begin position="127"/>
        <end position="149"/>
    </location>
</feature>
<gene>
    <name evidence="2" type="ORF">EGH21_23565</name>
</gene>
<name>A0AAW4PXW6_9EURY</name>
<keyword evidence="2" id="KW-0418">Kinase</keyword>
<sequence>MEQTGAVRDGPSWQHGVEAGLIGGLVMGVLFSLLMPPVIENAIPALVGLSGGVAGWVVHMSISAVFSVVFAAALTQPRLAAAAELLGGVVGLGLAYGVILWVVAAGVVMPLWLSAVGFPSPPPLPNLALMGLLTHLVFGLVLGASYHYLR</sequence>
<protein>
    <submittedName>
        <fullName evidence="2">Histidine kinase</fullName>
    </submittedName>
</protein>
<proteinExistence type="predicted"/>
<reference evidence="2 3" key="1">
    <citation type="submission" date="2021-06" db="EMBL/GenBank/DDBJ databases">
        <title>Halomicroarcula sp. a new haloarchaeum isolated from saline soil.</title>
        <authorList>
            <person name="Duran-Viseras A."/>
            <person name="Sanchez-Porro C."/>
            <person name="Ventosa A."/>
        </authorList>
    </citation>
    <scope>NUCLEOTIDE SEQUENCE [LARGE SCALE GENOMIC DNA]</scope>
    <source>
        <strain evidence="2 3">F13</strain>
    </source>
</reference>